<comment type="caution">
    <text evidence="2">The sequence shown here is derived from an EMBL/GenBank/DDBJ whole genome shotgun (WGS) entry which is preliminary data.</text>
</comment>
<protein>
    <submittedName>
        <fullName evidence="2">Uncharacterized protein</fullName>
    </submittedName>
</protein>
<reference evidence="3 4" key="1">
    <citation type="submission" date="2018-01" db="EMBL/GenBank/DDBJ databases">
        <title>Superficieibacter electus gen. nov., sp. nov., an extended-spectrum beta-lactamase possessing member of the Enterobacteriaceae family, isolated from intensive care unit surfaces.</title>
        <authorList>
            <person name="Potter R.F."/>
            <person name="D'Souza A.W."/>
        </authorList>
    </citation>
    <scope>NUCLEOTIDE SEQUENCE [LARGE SCALE GENOMIC DNA]</scope>
    <source>
        <strain evidence="2 4">BP-1</strain>
        <strain evidence="1 3">BP-2</strain>
    </source>
</reference>
<proteinExistence type="predicted"/>
<evidence type="ECO:0000313" key="3">
    <source>
        <dbReference type="Proteomes" id="UP000237073"/>
    </source>
</evidence>
<dbReference type="EMBL" id="PQGE01000001">
    <property type="protein sequence ID" value="POP47827.1"/>
    <property type="molecule type" value="Genomic_DNA"/>
</dbReference>
<dbReference type="AlphaFoldDB" id="A0A2P5GWA1"/>
<organism evidence="2 4">
    <name type="scientific">Superficieibacter electus</name>
    <dbReference type="NCBI Taxonomy" id="2022662"/>
    <lineage>
        <taxon>Bacteria</taxon>
        <taxon>Pseudomonadati</taxon>
        <taxon>Pseudomonadota</taxon>
        <taxon>Gammaproteobacteria</taxon>
        <taxon>Enterobacterales</taxon>
        <taxon>Enterobacteriaceae</taxon>
        <taxon>Superficieibacter</taxon>
    </lineage>
</organism>
<dbReference type="RefSeq" id="WP_103674298.1">
    <property type="nucleotide sequence ID" value="NZ_PQGD01000001.1"/>
</dbReference>
<dbReference type="Proteomes" id="UP000237073">
    <property type="component" value="Unassembled WGS sequence"/>
</dbReference>
<evidence type="ECO:0000313" key="4">
    <source>
        <dbReference type="Proteomes" id="UP000247005"/>
    </source>
</evidence>
<sequence length="273" mass="31400">MPDKKVTTGTTSTQDNNIIHQKITRIKELTLLFWVNEKDDSRCSLFEESCMTRYFNILYSPEYKKETHKVYPVSISRFDQIKKIIANRIDQNGGIDKAKVKEIGIFSHVGKVDGPTTQYTVNTPAVNGYPQQLNIVRGWDDINFNWTDTGAMFVMYGCRSSFQDKDSGDGFASKLSKLANFRNVDIWGQTEYTYPSYYPDIRETSLIRTFNIGWSFSPTYMVADKEDNGWDALFPDEKKPIKALPMQCFKNGALVKSVDQSIFNDHRKNKPND</sequence>
<gene>
    <name evidence="2" type="ORF">CHU32_01425</name>
    <name evidence="1" type="ORF">CHU33_01420</name>
</gene>
<evidence type="ECO:0000313" key="1">
    <source>
        <dbReference type="EMBL" id="POP47827.1"/>
    </source>
</evidence>
<dbReference type="EMBL" id="PQGD01000001">
    <property type="protein sequence ID" value="POP50840.1"/>
    <property type="molecule type" value="Genomic_DNA"/>
</dbReference>
<name>A0A2P5GWA1_9ENTR</name>
<dbReference type="OrthoDB" id="6717961at2"/>
<evidence type="ECO:0000313" key="2">
    <source>
        <dbReference type="EMBL" id="POP50840.1"/>
    </source>
</evidence>
<accession>A0A2P5GWA1</accession>
<dbReference type="Proteomes" id="UP000247005">
    <property type="component" value="Unassembled WGS sequence"/>
</dbReference>
<keyword evidence="3" id="KW-1185">Reference proteome</keyword>